<feature type="domain" description="Rap-GAP" evidence="4">
    <location>
        <begin position="1568"/>
        <end position="1821"/>
    </location>
</feature>
<dbReference type="PANTHER" id="PTHR21344">
    <property type="entry name" value="RAL GTPASE-ACTIVATING PROTEIN SUBUNIT BETA"/>
    <property type="match status" value="1"/>
</dbReference>
<feature type="region of interest" description="Disordered" evidence="3">
    <location>
        <begin position="1311"/>
        <end position="1352"/>
    </location>
</feature>
<evidence type="ECO:0000259" key="4">
    <source>
        <dbReference type="PROSITE" id="PS50085"/>
    </source>
</evidence>
<dbReference type="InterPro" id="IPR039930">
    <property type="entry name" value="RALGAPB"/>
</dbReference>
<reference evidence="5" key="1">
    <citation type="submission" date="2022-08" db="EMBL/GenBank/DDBJ databases">
        <title>Novel sulphate-reducing endosymbionts in the free-living metamonad Anaeramoeba.</title>
        <authorList>
            <person name="Jerlstrom-Hultqvist J."/>
            <person name="Cepicka I."/>
            <person name="Gallot-Lavallee L."/>
            <person name="Salas-Leiva D."/>
            <person name="Curtis B.A."/>
            <person name="Zahonova K."/>
            <person name="Pipaliya S."/>
            <person name="Dacks J."/>
            <person name="Roger A.J."/>
        </authorList>
    </citation>
    <scope>NUCLEOTIDE SEQUENCE</scope>
    <source>
        <strain evidence="5">Busselton2</strain>
    </source>
</reference>
<dbReference type="PROSITE" id="PS50085">
    <property type="entry name" value="RAPGAP"/>
    <property type="match status" value="1"/>
</dbReference>
<feature type="compositionally biased region" description="Acidic residues" evidence="3">
    <location>
        <begin position="1331"/>
        <end position="1345"/>
    </location>
</feature>
<evidence type="ECO:0000313" key="5">
    <source>
        <dbReference type="EMBL" id="KAJ3437833.1"/>
    </source>
</evidence>
<evidence type="ECO:0000313" key="6">
    <source>
        <dbReference type="Proteomes" id="UP001146793"/>
    </source>
</evidence>
<name>A0AAV7Z7W9_9EUKA</name>
<evidence type="ECO:0000256" key="3">
    <source>
        <dbReference type="SAM" id="MobiDB-lite"/>
    </source>
</evidence>
<evidence type="ECO:0000256" key="1">
    <source>
        <dbReference type="ARBA" id="ARBA00022468"/>
    </source>
</evidence>
<feature type="region of interest" description="Disordered" evidence="3">
    <location>
        <begin position="1483"/>
        <end position="1521"/>
    </location>
</feature>
<evidence type="ECO:0000256" key="2">
    <source>
        <dbReference type="SAM" id="Coils"/>
    </source>
</evidence>
<dbReference type="SUPFAM" id="SSF111347">
    <property type="entry name" value="Rap/Ran-GAP"/>
    <property type="match status" value="1"/>
</dbReference>
<feature type="compositionally biased region" description="Basic and acidic residues" evidence="3">
    <location>
        <begin position="274"/>
        <end position="291"/>
    </location>
</feature>
<gene>
    <name evidence="5" type="ORF">M0812_17004</name>
</gene>
<dbReference type="InterPro" id="IPR000331">
    <property type="entry name" value="Rap/Ran_GAP_dom"/>
</dbReference>
<feature type="compositionally biased region" description="Basic and acidic residues" evidence="3">
    <location>
        <begin position="254"/>
        <end position="263"/>
    </location>
</feature>
<feature type="region of interest" description="Disordered" evidence="3">
    <location>
        <begin position="641"/>
        <end position="687"/>
    </location>
</feature>
<dbReference type="GO" id="GO:0051056">
    <property type="term" value="P:regulation of small GTPase mediated signal transduction"/>
    <property type="evidence" value="ECO:0007669"/>
    <property type="project" value="InterPro"/>
</dbReference>
<comment type="caution">
    <text evidence="5">The sequence shown here is derived from an EMBL/GenBank/DDBJ whole genome shotgun (WGS) entry which is preliminary data.</text>
</comment>
<dbReference type="GO" id="GO:0005096">
    <property type="term" value="F:GTPase activator activity"/>
    <property type="evidence" value="ECO:0007669"/>
    <property type="project" value="UniProtKB-KW"/>
</dbReference>
<proteinExistence type="predicted"/>
<feature type="compositionally biased region" description="Basic and acidic residues" evidence="3">
    <location>
        <begin position="1675"/>
        <end position="1686"/>
    </location>
</feature>
<feature type="compositionally biased region" description="Polar residues" evidence="3">
    <location>
        <begin position="1483"/>
        <end position="1496"/>
    </location>
</feature>
<feature type="coiled-coil region" evidence="2">
    <location>
        <begin position="1222"/>
        <end position="1249"/>
    </location>
</feature>
<feature type="compositionally biased region" description="Low complexity" evidence="3">
    <location>
        <begin position="1311"/>
        <end position="1329"/>
    </location>
</feature>
<keyword evidence="2" id="KW-0175">Coiled coil</keyword>
<dbReference type="Proteomes" id="UP001146793">
    <property type="component" value="Unassembled WGS sequence"/>
</dbReference>
<feature type="compositionally biased region" description="Acidic residues" evidence="3">
    <location>
        <begin position="1502"/>
        <end position="1513"/>
    </location>
</feature>
<keyword evidence="1" id="KW-0343">GTPase activation</keyword>
<feature type="region of interest" description="Disordered" evidence="3">
    <location>
        <begin position="253"/>
        <end position="302"/>
    </location>
</feature>
<sequence length="1864" mass="219591">MSINENKQASKKKEQFLNQKKKGTKRLKALFEYFNLAEMKKEDEKKFFLANSSKIYSLLIDSIYGFQRGIGTTKKRRPPKTTEWPFLFALLRKLLLYCKDLFQKKWQYRSFTGLLEFLCSLEQKGSIRKSGIELLLSFVDILTDSSDEQLPQILESSICFDVFVDQFKSQNIKFRNLPNKLPIEGVNKKDKTVDSVEERSWAFHKLVNFVLHKTTEKAFWMETMKKSFFTTLYPIISEKISLIEKNGNKTKNKIKNENEKESENESENENQNENENKNENEKEKEKEKENETETETETETGFREYCPHPIHLEVFNLIISCFDDEEYSTIIHQDKDLLSIILEIFSQTFHLPSNYDDLKALILHVFENWFKPNVEQDESIIPNKSSFEKNLPYKHFQYRAKWVKSNAIIFWKKFFELFGPCNSIKNSKVHSLCISSYIEILNLLREIENLINNKQLKYRKLPELYLFSKIFFQSCLKRDLYYSGRSLAYGGICILFTRNFPKGIPTQLLSNLYYILTHGLSINDHTITLMIFRFSSRIFGYSLPGSVSLINPYLKNLSIFLNPVYESKTSNNLTLYAITILSSMFCFPEQFENNYIYDCKAVMTQKFKNFQLFGEVQELMNLKVKEDEEIIKKNMNNNIANKKENENENENEKENEKGKGIDIKIERGNEDENENKTENAYENENEKDNIKQRKKLIQVMLEKNKNDLLYFQKEKKIKAIKSFLIEQKQIRNSMSEINYLFLNLQNHESDIDYSKITLTKKNFIQKNLIKSRSIFKSNSFITNIFSAQVIICVIWNFTSLCISEINLTSPQLLIIKRGIDSILLHTFSLNPKISEAATNSIICFSHYSQIINRLDPFLFLNIIFKLSEVISSKLDALKIQTEEIYLQENNKKKIDKQLNIEIPRYVFHILNCILNILMYNPHLIENKKLNPLLFSTISKIINIEKRNNNCNFNPFFSEEGVNNEESKFKKLIRSRTRSGSVSNKERKPSIEIAKKEEINKLTSQSLQDFKKSKKKNNENNDYYNLCRGEIILLYLLEQWNLFPWEDGPEIFNSMINQLDDLPSEIILEKFNQINNNNNDDDHGNSQKGIGDNLLVVDKNINKKRFKNKKRSISMGSINQINKIIQRKGVSSKENKLKYQQKYFKNLSRAKTEIRPIKFEKYSQLFVYKNSIILIYQLPRLKLKKMIVRIILRNLTGKYVWDAEFMNNFQNQLITNNFQKNINNSKYKENEILKNNINEIEKENLKTGNENKIENKNGYQRIHGQIPQYQQGTEINGIDMLEELICYINEKNNLIENEIKKKQIKSKSSSNININQEHNNNNNNNNYNYNTDDVDEKNDNNGDEAETEVKREKEIKEDKNEKIVSELKNEKILKNKQEKKKNKFGFHISPKKKVKKNTNKNNHKASLLSHEEIQIKKKQEIEHLQKRNLLIDRIKNSVVKQQLVFENSPVFRNDLKSSLNCLDKIPNRFLNLPELNSTLNLTKELDQQQNKNNVLKSTNEKDEKDDDDDNDNDNDITKKKNWIMPKKSKENLHFQHFSRMLLSQLGFLSMSEQKKLIPLKKTSNLENDLYKLDLQSNRDLINVSIIYIPKKRQSKEEILSNNYESNLFKQFVKGLGWQIDITQNNNYYQTIKNPKNIQKNSPNNRSIFLPYFSNFNIELLFHIITRLPNNNVGGENKNDKSKGRNEEMKDDEVGDDDDEEDEDDRKIDSSDFLTREQIIKRNKILIFWSENEDTCPIKQILDFKPSVCFGIYQLKNGMFRMTTSDENEQQINGPIIDGMILSQKILPLIMREAIFVFDSTSKSEVFGLDHPFSKRNVLLQKIKEKYSRTLPFQDLMKQITIGEEASNQTFKNFEVTMKILKSREM</sequence>
<dbReference type="InterPro" id="IPR035974">
    <property type="entry name" value="Rap/Ran-GAP_sf"/>
</dbReference>
<dbReference type="PANTHER" id="PTHR21344:SF1">
    <property type="entry name" value="RAL GTPASE-ACTIVATING PROTEIN SUBUNIT BETA"/>
    <property type="match status" value="1"/>
</dbReference>
<accession>A0AAV7Z7W9</accession>
<feature type="compositionally biased region" description="Acidic residues" evidence="3">
    <location>
        <begin position="1687"/>
        <end position="1702"/>
    </location>
</feature>
<organism evidence="5 6">
    <name type="scientific">Anaeramoeba flamelloides</name>
    <dbReference type="NCBI Taxonomy" id="1746091"/>
    <lineage>
        <taxon>Eukaryota</taxon>
        <taxon>Metamonada</taxon>
        <taxon>Anaeramoebidae</taxon>
        <taxon>Anaeramoeba</taxon>
    </lineage>
</organism>
<feature type="region of interest" description="Disordered" evidence="3">
    <location>
        <begin position="1671"/>
        <end position="1707"/>
    </location>
</feature>
<dbReference type="EMBL" id="JANTQA010000033">
    <property type="protein sequence ID" value="KAJ3437833.1"/>
    <property type="molecule type" value="Genomic_DNA"/>
</dbReference>
<protein>
    <submittedName>
        <fullName evidence="5">Rho gtpase-activating protein</fullName>
    </submittedName>
</protein>
<dbReference type="Gene3D" id="3.40.50.11210">
    <property type="entry name" value="Rap/Ran-GAP"/>
    <property type="match status" value="1"/>
</dbReference>